<name>E3MBS8_CAERE</name>
<accession>E3MBS8</accession>
<dbReference type="InterPro" id="IPR005135">
    <property type="entry name" value="Endo/exonuclease/phosphatase"/>
</dbReference>
<evidence type="ECO:0000313" key="4">
    <source>
        <dbReference type="Proteomes" id="UP000008281"/>
    </source>
</evidence>
<dbReference type="GO" id="GO:0007508">
    <property type="term" value="P:larval heart development"/>
    <property type="evidence" value="ECO:0007669"/>
    <property type="project" value="TreeGrafter"/>
</dbReference>
<feature type="domain" description="Reverse transcriptase" evidence="2">
    <location>
        <begin position="734"/>
        <end position="986"/>
    </location>
</feature>
<dbReference type="SUPFAM" id="SSF56219">
    <property type="entry name" value="DNase I-like"/>
    <property type="match status" value="1"/>
</dbReference>
<feature type="compositionally biased region" description="Basic and acidic residues" evidence="1">
    <location>
        <begin position="1"/>
        <end position="12"/>
    </location>
</feature>
<dbReference type="Pfam" id="PF14529">
    <property type="entry name" value="Exo_endo_phos_2"/>
    <property type="match status" value="1"/>
</dbReference>
<dbReference type="AlphaFoldDB" id="E3MBS8"/>
<dbReference type="Pfam" id="PF00078">
    <property type="entry name" value="RVT_1"/>
    <property type="match status" value="1"/>
</dbReference>
<dbReference type="EMBL" id="DS268433">
    <property type="protein sequence ID" value="EFO97776.1"/>
    <property type="molecule type" value="Genomic_DNA"/>
</dbReference>
<dbReference type="GO" id="GO:0003824">
    <property type="term" value="F:catalytic activity"/>
    <property type="evidence" value="ECO:0007669"/>
    <property type="project" value="InterPro"/>
</dbReference>
<dbReference type="OMA" id="WRTEGNT"/>
<dbReference type="GO" id="GO:0031012">
    <property type="term" value="C:extracellular matrix"/>
    <property type="evidence" value="ECO:0007669"/>
    <property type="project" value="TreeGrafter"/>
</dbReference>
<proteinExistence type="predicted"/>
<dbReference type="OrthoDB" id="5876102at2759"/>
<gene>
    <name evidence="3" type="ORF">CRE_16092</name>
</gene>
<dbReference type="PANTHER" id="PTHR33395:SF22">
    <property type="entry name" value="REVERSE TRANSCRIPTASE DOMAIN-CONTAINING PROTEIN"/>
    <property type="match status" value="1"/>
</dbReference>
<dbReference type="GO" id="GO:0061343">
    <property type="term" value="P:cell adhesion involved in heart morphogenesis"/>
    <property type="evidence" value="ECO:0007669"/>
    <property type="project" value="TreeGrafter"/>
</dbReference>
<evidence type="ECO:0000313" key="3">
    <source>
        <dbReference type="EMBL" id="EFO97776.1"/>
    </source>
</evidence>
<dbReference type="STRING" id="31234.E3MBS8"/>
<sequence>MVTEGKNIDRPLKRGSRPSPEIDRKRSKSVSFSANMEDSAVFALDSALFDPSILLDLKSKNPDSPSELLSVIKCMASALTEIHKLNLSLLSQNKVLNEKIVKLENIMDNLVEKVQSPSTINKVDEKSYASILAKSIQAPATQVALIKAAKLANSLEERKHSVIIKNSKLLNDPNTDMATCSALTEACNVASASSVFRLAQKTGPPLLKLSWSSAADANKVLATFEKRKAEVTFCKTASIRPDLSKPELIKYRDAWKKAIELNNQEKQRIYTVRNLEVRAKGKPCSLAYANCFAISNKISYLDYLASFYSFDVIALTETKLNDTFPDAILSLDNMFTVFRKDRTRHGGGVALLISKSVRCSLITIPEALSAVEIIAVDIFINGKSTRIISCYHANHSSDIGPIIEALEFLLSTHKQTIITGDFNMPHIDWSSMTASDSKCNEFLSFVLRNGLCQHVHSPTRLNPDHILDLLLTNTPSVREVVVGELFSDHKLIRATLNLSLKKQPNHKTLLNFRKADYDSINFVLSNMNWNSIFRELSVEEMYNKLLEITTNLINTYVPTVTRNVLLKKYPAEVRRLQKLKLYIWRTEGNTERYKAISALLKKSLTDYDSSELEKKLTSGSSNTFFRFMKYHMKPFHEVGIIKNNGEIICDDIAKAELFADRFSEVFTHDDGNVPFFKPRSNSIVDGYEFEPYIVEAVLAKLKSRHNRTPDQIPAIFLKRVDTAIAFPLSLIYNKSLSTGNIPHIWKKAIVVPLHKKGLRSDCNNYRPIALTSSVCKTMETILRRVLVQHLNVNGLLNGNQYGFRANRSCESQLIHYQGSLLQDLENHKANFAIYIDFCKAFDKVPHNKLLTKLEGYGVQGNLLRWLSTFLTNRIQVISLNGSYSKPMDVISGVPQGSVLGPLLFLLYINDISDNVESNILMFADDLKLFSPHANLLQNDLAIISDWCSQWQMTVAPNKCEVIAFRHSTRNLKSKSSPDFHISGLKLPFVRHIRDLGIFFSDDLSFTHHVNIILRRSQFRVNMLFNILKNSTMEVFIRCYIIYIRPILEYGCTIFSPYLKLHIRKIESIQKSFVHRIFKKFGIEYTSYFNALDICGLDSLELRRLVFDLVFIYKSIISREIYCANALFTFIPSVKSLRRHPFYLRCNIKNSNKSSSQFLSNRTLNCWNSLPVSSFPVKSSSRSFKTNLKHVDLSKYLTLSPLNY</sequence>
<dbReference type="InterPro" id="IPR043502">
    <property type="entry name" value="DNA/RNA_pol_sf"/>
</dbReference>
<organism evidence="4">
    <name type="scientific">Caenorhabditis remanei</name>
    <name type="common">Caenorhabditis vulgaris</name>
    <dbReference type="NCBI Taxonomy" id="31234"/>
    <lineage>
        <taxon>Eukaryota</taxon>
        <taxon>Metazoa</taxon>
        <taxon>Ecdysozoa</taxon>
        <taxon>Nematoda</taxon>
        <taxon>Chromadorea</taxon>
        <taxon>Rhabditida</taxon>
        <taxon>Rhabditina</taxon>
        <taxon>Rhabditomorpha</taxon>
        <taxon>Rhabditoidea</taxon>
        <taxon>Rhabditidae</taxon>
        <taxon>Peloderinae</taxon>
        <taxon>Caenorhabditis</taxon>
    </lineage>
</organism>
<dbReference type="SUPFAM" id="SSF56672">
    <property type="entry name" value="DNA/RNA polymerases"/>
    <property type="match status" value="1"/>
</dbReference>
<reference evidence="3" key="1">
    <citation type="submission" date="2007-07" db="EMBL/GenBank/DDBJ databases">
        <title>PCAP assembly of the Caenorhabditis remanei genome.</title>
        <authorList>
            <consortium name="The Caenorhabditis remanei Sequencing Consortium"/>
            <person name="Wilson R.K."/>
        </authorList>
    </citation>
    <scope>NUCLEOTIDE SEQUENCE [LARGE SCALE GENOMIC DNA]</scope>
    <source>
        <strain evidence="3">PB4641</strain>
    </source>
</reference>
<dbReference type="InterPro" id="IPR036691">
    <property type="entry name" value="Endo/exonu/phosph_ase_sf"/>
</dbReference>
<dbReference type="InterPro" id="IPR000477">
    <property type="entry name" value="RT_dom"/>
</dbReference>
<dbReference type="CDD" id="cd01650">
    <property type="entry name" value="RT_nLTR_like"/>
    <property type="match status" value="1"/>
</dbReference>
<dbReference type="Proteomes" id="UP000008281">
    <property type="component" value="Unassembled WGS sequence"/>
</dbReference>
<keyword evidence="4" id="KW-1185">Reference proteome</keyword>
<dbReference type="HOGENOM" id="CLU_000680_0_0_1"/>
<evidence type="ECO:0000256" key="1">
    <source>
        <dbReference type="SAM" id="MobiDB-lite"/>
    </source>
</evidence>
<dbReference type="PRINTS" id="PR01345">
    <property type="entry name" value="CERVTRCPTASE"/>
</dbReference>
<dbReference type="PANTHER" id="PTHR33395">
    <property type="entry name" value="TRANSCRIPTASE, PUTATIVE-RELATED-RELATED"/>
    <property type="match status" value="1"/>
</dbReference>
<feature type="region of interest" description="Disordered" evidence="1">
    <location>
        <begin position="1"/>
        <end position="29"/>
    </location>
</feature>
<evidence type="ECO:0000259" key="2">
    <source>
        <dbReference type="PROSITE" id="PS50878"/>
    </source>
</evidence>
<dbReference type="Gene3D" id="3.60.10.10">
    <property type="entry name" value="Endonuclease/exonuclease/phosphatase"/>
    <property type="match status" value="1"/>
</dbReference>
<dbReference type="PROSITE" id="PS50878">
    <property type="entry name" value="RT_POL"/>
    <property type="match status" value="1"/>
</dbReference>
<dbReference type="eggNOG" id="KOG1075">
    <property type="taxonomic scope" value="Eukaryota"/>
</dbReference>
<dbReference type="InParanoid" id="E3MBS8"/>
<protein>
    <recommendedName>
        <fullName evidence="2">Reverse transcriptase domain-containing protein</fullName>
    </recommendedName>
</protein>